<dbReference type="AlphaFoldDB" id="A0A635R888"/>
<protein>
    <submittedName>
        <fullName evidence="1">Uncharacterized protein</fullName>
    </submittedName>
</protein>
<proteinExistence type="predicted"/>
<organism evidence="1">
    <name type="scientific">Salmonella enterica subsp. enterica serovar Chester</name>
    <dbReference type="NCBI Taxonomy" id="149386"/>
    <lineage>
        <taxon>Bacteria</taxon>
        <taxon>Pseudomonadati</taxon>
        <taxon>Pseudomonadota</taxon>
        <taxon>Gammaproteobacteria</taxon>
        <taxon>Enterobacterales</taxon>
        <taxon>Enterobacteriaceae</taxon>
        <taxon>Salmonella</taxon>
    </lineage>
</organism>
<gene>
    <name evidence="1" type="ORF">CB695_16350</name>
</gene>
<evidence type="ECO:0000313" key="1">
    <source>
        <dbReference type="EMBL" id="EDH8303041.1"/>
    </source>
</evidence>
<name>A0A635R888_SALET</name>
<reference evidence="1" key="1">
    <citation type="submission" date="2018-07" db="EMBL/GenBank/DDBJ databases">
        <authorList>
            <person name="Ashton P.M."/>
            <person name="Dallman T."/>
            <person name="Nair S."/>
            <person name="De Pinna E."/>
            <person name="Peters T."/>
            <person name="Grant K."/>
        </authorList>
    </citation>
    <scope>NUCLEOTIDE SEQUENCE</scope>
    <source>
        <strain evidence="1">368335</strain>
    </source>
</reference>
<sequence>MADQCKVKPDLAYLFLAKYAEESVRSIVKRMGEGETFLTFIPPNRYFILTQLSQMYPEDEVIIFSHSLMWEEIDKGIDYHRIRSLVEGLWRESGYTAEEGSKRSRVSLFMKEMGKGFIRVEV</sequence>
<comment type="caution">
    <text evidence="1">The sequence shown here is derived from an EMBL/GenBank/DDBJ whole genome shotgun (WGS) entry which is preliminary data.</text>
</comment>
<dbReference type="EMBL" id="AAMIYH010000015">
    <property type="protein sequence ID" value="EDH8303041.1"/>
    <property type="molecule type" value="Genomic_DNA"/>
</dbReference>
<accession>A0A635R888</accession>